<name>A0A164HZJ9_9CRUS</name>
<reference evidence="2 3" key="1">
    <citation type="submission" date="2016-03" db="EMBL/GenBank/DDBJ databases">
        <title>EvidentialGene: Evidence-directed Construction of Genes on Genomes.</title>
        <authorList>
            <person name="Gilbert D.G."/>
            <person name="Choi J.-H."/>
            <person name="Mockaitis K."/>
            <person name="Colbourne J."/>
            <person name="Pfrender M."/>
        </authorList>
    </citation>
    <scope>NUCLEOTIDE SEQUENCE [LARGE SCALE GENOMIC DNA]</scope>
    <source>
        <strain evidence="2 3">Xinb3</strain>
        <tissue evidence="2">Complete organism</tissue>
    </source>
</reference>
<feature type="transmembrane region" description="Helical" evidence="1">
    <location>
        <begin position="7"/>
        <end position="26"/>
    </location>
</feature>
<proteinExistence type="predicted"/>
<gene>
    <name evidence="2" type="ORF">APZ42_002868</name>
</gene>
<organism evidence="2 3">
    <name type="scientific">Daphnia magna</name>
    <dbReference type="NCBI Taxonomy" id="35525"/>
    <lineage>
        <taxon>Eukaryota</taxon>
        <taxon>Metazoa</taxon>
        <taxon>Ecdysozoa</taxon>
        <taxon>Arthropoda</taxon>
        <taxon>Crustacea</taxon>
        <taxon>Branchiopoda</taxon>
        <taxon>Diplostraca</taxon>
        <taxon>Cladocera</taxon>
        <taxon>Anomopoda</taxon>
        <taxon>Daphniidae</taxon>
        <taxon>Daphnia</taxon>
    </lineage>
</organism>
<evidence type="ECO:0000313" key="3">
    <source>
        <dbReference type="Proteomes" id="UP000076858"/>
    </source>
</evidence>
<sequence>MTESLNVLFRSFILFNFFLFVCHILFNTNPHRVYVMFRCIQL</sequence>
<dbReference type="EMBL" id="LRGB01008791">
    <property type="protein sequence ID" value="KZS00725.1"/>
    <property type="molecule type" value="Genomic_DNA"/>
</dbReference>
<dbReference type="AlphaFoldDB" id="A0A164HZJ9"/>
<accession>A0A164HZJ9</accession>
<keyword evidence="3" id="KW-1185">Reference proteome</keyword>
<evidence type="ECO:0000256" key="1">
    <source>
        <dbReference type="SAM" id="Phobius"/>
    </source>
</evidence>
<keyword evidence="1" id="KW-0812">Transmembrane</keyword>
<comment type="caution">
    <text evidence="2">The sequence shown here is derived from an EMBL/GenBank/DDBJ whole genome shotgun (WGS) entry which is preliminary data.</text>
</comment>
<keyword evidence="1" id="KW-0472">Membrane</keyword>
<protein>
    <submittedName>
        <fullName evidence="2">Uncharacterized protein</fullName>
    </submittedName>
</protein>
<dbReference type="Proteomes" id="UP000076858">
    <property type="component" value="Unassembled WGS sequence"/>
</dbReference>
<evidence type="ECO:0000313" key="2">
    <source>
        <dbReference type="EMBL" id="KZS00725.1"/>
    </source>
</evidence>
<keyword evidence="1" id="KW-1133">Transmembrane helix</keyword>